<feature type="region of interest" description="Disordered" evidence="1">
    <location>
        <begin position="214"/>
        <end position="256"/>
    </location>
</feature>
<accession>A0A3N0YGL4</accession>
<feature type="compositionally biased region" description="Low complexity" evidence="1">
    <location>
        <begin position="143"/>
        <end position="160"/>
    </location>
</feature>
<gene>
    <name evidence="2" type="ORF">DPX16_23683</name>
</gene>
<comment type="caution">
    <text evidence="2">The sequence shown here is derived from an EMBL/GenBank/DDBJ whole genome shotgun (WGS) entry which is preliminary data.</text>
</comment>
<evidence type="ECO:0000313" key="3">
    <source>
        <dbReference type="Proteomes" id="UP000281406"/>
    </source>
</evidence>
<feature type="compositionally biased region" description="Low complexity" evidence="1">
    <location>
        <begin position="115"/>
        <end position="125"/>
    </location>
</feature>
<proteinExistence type="predicted"/>
<name>A0A3N0YGL4_ANAGA</name>
<evidence type="ECO:0000256" key="1">
    <source>
        <dbReference type="SAM" id="MobiDB-lite"/>
    </source>
</evidence>
<dbReference type="AlphaFoldDB" id="A0A3N0YGL4"/>
<evidence type="ECO:0000313" key="2">
    <source>
        <dbReference type="EMBL" id="ROL45395.1"/>
    </source>
</evidence>
<protein>
    <submittedName>
        <fullName evidence="2">Uncharacterized protein</fullName>
    </submittedName>
</protein>
<feature type="compositionally biased region" description="Polar residues" evidence="1">
    <location>
        <begin position="126"/>
        <end position="142"/>
    </location>
</feature>
<organism evidence="2 3">
    <name type="scientific">Anabarilius grahami</name>
    <name type="common">Kanglang fish</name>
    <name type="synonym">Barilius grahami</name>
    <dbReference type="NCBI Taxonomy" id="495550"/>
    <lineage>
        <taxon>Eukaryota</taxon>
        <taxon>Metazoa</taxon>
        <taxon>Chordata</taxon>
        <taxon>Craniata</taxon>
        <taxon>Vertebrata</taxon>
        <taxon>Euteleostomi</taxon>
        <taxon>Actinopterygii</taxon>
        <taxon>Neopterygii</taxon>
        <taxon>Teleostei</taxon>
        <taxon>Ostariophysi</taxon>
        <taxon>Cypriniformes</taxon>
        <taxon>Xenocyprididae</taxon>
        <taxon>Xenocypridinae</taxon>
        <taxon>Xenocypridinae incertae sedis</taxon>
        <taxon>Anabarilius</taxon>
    </lineage>
</organism>
<feature type="region of interest" description="Disordered" evidence="1">
    <location>
        <begin position="115"/>
        <end position="169"/>
    </location>
</feature>
<reference evidence="2 3" key="1">
    <citation type="submission" date="2018-10" db="EMBL/GenBank/DDBJ databases">
        <title>Genome assembly for a Yunnan-Guizhou Plateau 3E fish, Anabarilius grahami (Regan), and its evolutionary and genetic applications.</title>
        <authorList>
            <person name="Jiang W."/>
        </authorList>
    </citation>
    <scope>NUCLEOTIDE SEQUENCE [LARGE SCALE GENOMIC DNA]</scope>
    <source>
        <strain evidence="2">AG-KIZ</strain>
        <tissue evidence="2">Muscle</tissue>
    </source>
</reference>
<keyword evidence="3" id="KW-1185">Reference proteome</keyword>
<feature type="region of interest" description="Disordered" evidence="1">
    <location>
        <begin position="1"/>
        <end position="21"/>
    </location>
</feature>
<feature type="compositionally biased region" description="Basic residues" evidence="1">
    <location>
        <begin position="219"/>
        <end position="246"/>
    </location>
</feature>
<sequence>MVERSGSTWEGGVGGEHLPSTLTGRTTCHDVRTANKFYTMNLTAKQALEHRRLFEQALEHRRLFEQALEHRRLFEQALEHRRLFEQALEGVDLSPSSSSWRKTLTPRRRILLVSSSSSSSSSSASTEAPAQQEESTSDSSQGAAAAATAREETAAPAATTSPLMRLARRGNPTVRLTPLKSCLKRKFFSEQLSPLKVRKVVLTKGATLQGMHRNTKGDRRVKKAIQKRRKVKRVRDKKKQQHKMHRPSTLTGRTTA</sequence>
<dbReference type="Proteomes" id="UP000281406">
    <property type="component" value="Unassembled WGS sequence"/>
</dbReference>
<dbReference type="EMBL" id="RJVU01042593">
    <property type="protein sequence ID" value="ROL45395.1"/>
    <property type="molecule type" value="Genomic_DNA"/>
</dbReference>